<dbReference type="Proteomes" id="UP000504632">
    <property type="component" value="Chromosome 14"/>
</dbReference>
<dbReference type="SMART" id="SM01017">
    <property type="entry name" value="Arrestin_C"/>
    <property type="match status" value="1"/>
</dbReference>
<evidence type="ECO:0000313" key="3">
    <source>
        <dbReference type="Proteomes" id="UP000504632"/>
    </source>
</evidence>
<dbReference type="Pfam" id="PF02752">
    <property type="entry name" value="Arrestin_C"/>
    <property type="match status" value="1"/>
</dbReference>
<proteinExistence type="inferred from homology"/>
<feature type="domain" description="Arrestin C-terminal-like" evidence="2">
    <location>
        <begin position="187"/>
        <end position="313"/>
    </location>
</feature>
<gene>
    <name evidence="4" type="primary">LOC115827941</name>
</gene>
<reference evidence="4" key="1">
    <citation type="submission" date="2025-08" db="UniProtKB">
        <authorList>
            <consortium name="RefSeq"/>
        </authorList>
    </citation>
    <scope>IDENTIFICATION</scope>
</reference>
<dbReference type="GO" id="GO:0005886">
    <property type="term" value="C:plasma membrane"/>
    <property type="evidence" value="ECO:0007669"/>
    <property type="project" value="TreeGrafter"/>
</dbReference>
<dbReference type="AlphaFoldDB" id="A0A6J2WTY1"/>
<keyword evidence="3" id="KW-1185">Reference proteome</keyword>
<dbReference type="PANTHER" id="PTHR11188:SF135">
    <property type="entry name" value="ARRESTIN DOMAIN CONTAINING 3-LIKE-RELATED"/>
    <property type="match status" value="1"/>
</dbReference>
<dbReference type="Gene3D" id="2.60.40.640">
    <property type="match status" value="2"/>
</dbReference>
<name>A0A6J2WTY1_CHACN</name>
<dbReference type="InterPro" id="IPR014752">
    <property type="entry name" value="Arrestin-like_C"/>
</dbReference>
<dbReference type="InterPro" id="IPR011022">
    <property type="entry name" value="Arrestin_C-like"/>
</dbReference>
<dbReference type="InterPro" id="IPR014756">
    <property type="entry name" value="Ig_E-set"/>
</dbReference>
<dbReference type="GO" id="GO:0015031">
    <property type="term" value="P:protein transport"/>
    <property type="evidence" value="ECO:0007669"/>
    <property type="project" value="TreeGrafter"/>
</dbReference>
<dbReference type="GO" id="GO:0005737">
    <property type="term" value="C:cytoplasm"/>
    <property type="evidence" value="ECO:0007669"/>
    <property type="project" value="TreeGrafter"/>
</dbReference>
<protein>
    <submittedName>
        <fullName evidence="4">Arrestin domain-containing protein 3-like</fullName>
    </submittedName>
</protein>
<dbReference type="GO" id="GO:0007399">
    <property type="term" value="P:nervous system development"/>
    <property type="evidence" value="ECO:0007669"/>
    <property type="project" value="UniProtKB-ARBA"/>
</dbReference>
<sequence>MDSIKDLSVSYDAINDSNTFTSGDFISGRVNLTVSKHTKINSFSIKAKGKASVQWTEHYGQHSTVVYHDKETCFKSVQFFVQEQEGRGGDGYALLSNESGRSYPSEVAPGCHTYPFTFQIPQENMPASFKGAHGKVVYFLEAKLCRSMRMSSKAKIKFNYVPKPDLTIPSLMLPICEDLTKKMKLFTSGSVSMEVKLEKMGYHIGEDLKFEVYITNKCSRTIAPKYSLYQKQSFFAMKRRRVHTEQLLKEEGERIEPAGARSVTKVLKIPPTTASIFNCRVLKVEYRLKVHLDIPLASDPEIKLPVVILPVSPDAGTISHPDIHIGFEWSGGSNPANQTEWNATFSASSGPSNLMFGTYTSESLS</sequence>
<dbReference type="RefSeq" id="XP_030647696.1">
    <property type="nucleotide sequence ID" value="XM_030791836.1"/>
</dbReference>
<evidence type="ECO:0000256" key="1">
    <source>
        <dbReference type="ARBA" id="ARBA00005298"/>
    </source>
</evidence>
<evidence type="ECO:0000259" key="2">
    <source>
        <dbReference type="SMART" id="SM01017"/>
    </source>
</evidence>
<comment type="similarity">
    <text evidence="1">Belongs to the arrestin family.</text>
</comment>
<evidence type="ECO:0000313" key="4">
    <source>
        <dbReference type="RefSeq" id="XP_030647696.1"/>
    </source>
</evidence>
<dbReference type="Pfam" id="PF00339">
    <property type="entry name" value="Arrestin_N"/>
    <property type="match status" value="1"/>
</dbReference>
<dbReference type="OrthoDB" id="2333384at2759"/>
<dbReference type="SUPFAM" id="SSF81296">
    <property type="entry name" value="E set domains"/>
    <property type="match status" value="2"/>
</dbReference>
<dbReference type="GeneID" id="115827941"/>
<dbReference type="InterPro" id="IPR050357">
    <property type="entry name" value="Arrestin_domain-protein"/>
</dbReference>
<dbReference type="PANTHER" id="PTHR11188">
    <property type="entry name" value="ARRESTIN DOMAIN CONTAINING PROTEIN"/>
    <property type="match status" value="1"/>
</dbReference>
<accession>A0A6J2WTY1</accession>
<organism evidence="3 4">
    <name type="scientific">Chanos chanos</name>
    <name type="common">Milkfish</name>
    <name type="synonym">Mugil chanos</name>
    <dbReference type="NCBI Taxonomy" id="29144"/>
    <lineage>
        <taxon>Eukaryota</taxon>
        <taxon>Metazoa</taxon>
        <taxon>Chordata</taxon>
        <taxon>Craniata</taxon>
        <taxon>Vertebrata</taxon>
        <taxon>Euteleostomi</taxon>
        <taxon>Actinopterygii</taxon>
        <taxon>Neopterygii</taxon>
        <taxon>Teleostei</taxon>
        <taxon>Ostariophysi</taxon>
        <taxon>Gonorynchiformes</taxon>
        <taxon>Chanidae</taxon>
        <taxon>Chanos</taxon>
    </lineage>
</organism>
<dbReference type="InParanoid" id="A0A6J2WTY1"/>
<dbReference type="InterPro" id="IPR011021">
    <property type="entry name" value="Arrestin-like_N"/>
</dbReference>